<evidence type="ECO:0000256" key="2">
    <source>
        <dbReference type="ARBA" id="ARBA00022723"/>
    </source>
</evidence>
<keyword evidence="3" id="KW-0378">Hydrolase</keyword>
<feature type="domain" description="MPN" evidence="7">
    <location>
        <begin position="206"/>
        <end position="341"/>
    </location>
</feature>
<keyword evidence="4" id="KW-0862">Zinc</keyword>
<evidence type="ECO:0000256" key="1">
    <source>
        <dbReference type="ARBA" id="ARBA00022670"/>
    </source>
</evidence>
<dbReference type="CDD" id="cd08069">
    <property type="entry name" value="MPN_RPN11_CSN5"/>
    <property type="match status" value="1"/>
</dbReference>
<sequence>MAGTKHSVSKKMRRILLIDPKDNETTSDGTGLPCLALRLAPLLCPYLFDIENGILKAKNIAQVGSEATSSSSLSLFRELDVEDKHPKQEHPDCGDVHGDGNPKRWETLARLAFTTEQLMKSRRHPVGALRNELAGPVPPHLHLQCYREIEGLADRHGSVNHPQGLSTLFDRVCDTAYMEALLQQFQQQQGGAPGTDAPLPDTAEQISIGSLPLLKMLKHGRAGVPMEVMGLMLGQFVDEYTVRVEDVFAMPQSGTGVSVEAVDYVFQQKMLEMLRQTGRTETVVGWYHSHPGFGCWLSGVDMNTQQSFEKLDPRAVAVVVDPIQSVKGKVVIDAFRLIPQQAMLMATESRQTTSNIGHLKKPTIEALMHGCNRHYYSMVINYRKNELEERMLLNLHKKDWTHSLRLQAFDAHAQDNEQTVKQMLDLVDNYAKRIQEEAKAPTAEKVEKLAIQNVGKLDPRKHLDNAVQEVMESNISQSLTMMLSTVVF</sequence>
<keyword evidence="2" id="KW-0479">Metal-binding</keyword>
<keyword evidence="6" id="KW-0482">Metalloprotease</keyword>
<evidence type="ECO:0000256" key="4">
    <source>
        <dbReference type="ARBA" id="ARBA00022833"/>
    </source>
</evidence>
<dbReference type="InterPro" id="IPR056263">
    <property type="entry name" value="RPN11_C"/>
</dbReference>
<dbReference type="Pfam" id="PF01398">
    <property type="entry name" value="JAB"/>
    <property type="match status" value="1"/>
</dbReference>
<dbReference type="InterPro" id="IPR050242">
    <property type="entry name" value="JAMM_MPN+_peptidase_M67A"/>
</dbReference>
<name>A0ABQ8UG51_9EUKA</name>
<gene>
    <name evidence="8" type="ORF">PAPYR_7164</name>
</gene>
<reference evidence="8" key="1">
    <citation type="journal article" date="2022" name="bioRxiv">
        <title>Genomics of Preaxostyla Flagellates Illuminates Evolutionary Transitions and the Path Towards Mitochondrial Loss.</title>
        <authorList>
            <person name="Novak L.V.F."/>
            <person name="Treitli S.C."/>
            <person name="Pyrih J."/>
            <person name="Halakuc P."/>
            <person name="Pipaliya S.V."/>
            <person name="Vacek V."/>
            <person name="Brzon O."/>
            <person name="Soukal P."/>
            <person name="Eme L."/>
            <person name="Dacks J.B."/>
            <person name="Karnkowska A."/>
            <person name="Elias M."/>
            <person name="Hampl V."/>
        </authorList>
    </citation>
    <scope>NUCLEOTIDE SEQUENCE</scope>
    <source>
        <strain evidence="8">RCP-MX</strain>
    </source>
</reference>
<dbReference type="SUPFAM" id="SSF102712">
    <property type="entry name" value="JAB1/MPN domain"/>
    <property type="match status" value="1"/>
</dbReference>
<dbReference type="PROSITE" id="PS50249">
    <property type="entry name" value="MPN"/>
    <property type="match status" value="1"/>
</dbReference>
<evidence type="ECO:0000313" key="8">
    <source>
        <dbReference type="EMBL" id="KAJ4457357.1"/>
    </source>
</evidence>
<accession>A0ABQ8UG51</accession>
<proteinExistence type="predicted"/>
<dbReference type="InterPro" id="IPR037518">
    <property type="entry name" value="MPN"/>
</dbReference>
<comment type="caution">
    <text evidence="8">The sequence shown here is derived from an EMBL/GenBank/DDBJ whole genome shotgun (WGS) entry which is preliminary data.</text>
</comment>
<protein>
    <submittedName>
        <fullName evidence="8">26S proteasome non-ATPase regulatory subunit 14</fullName>
    </submittedName>
</protein>
<evidence type="ECO:0000256" key="5">
    <source>
        <dbReference type="ARBA" id="ARBA00022942"/>
    </source>
</evidence>
<keyword evidence="1" id="KW-0645">Protease</keyword>
<keyword evidence="9" id="KW-1185">Reference proteome</keyword>
<keyword evidence="5 8" id="KW-0647">Proteasome</keyword>
<evidence type="ECO:0000259" key="7">
    <source>
        <dbReference type="PROSITE" id="PS50249"/>
    </source>
</evidence>
<dbReference type="PANTHER" id="PTHR10410">
    <property type="entry name" value="EUKARYOTIC TRANSLATION INITIATION FACTOR 3 -RELATED"/>
    <property type="match status" value="1"/>
</dbReference>
<dbReference type="Pfam" id="PF23594">
    <property type="entry name" value="RPN11_C"/>
    <property type="match status" value="1"/>
</dbReference>
<organism evidence="8 9">
    <name type="scientific">Paratrimastix pyriformis</name>
    <dbReference type="NCBI Taxonomy" id="342808"/>
    <lineage>
        <taxon>Eukaryota</taxon>
        <taxon>Metamonada</taxon>
        <taxon>Preaxostyla</taxon>
        <taxon>Paratrimastigidae</taxon>
        <taxon>Paratrimastix</taxon>
    </lineage>
</organism>
<dbReference type="EMBL" id="JAPMOS010000048">
    <property type="protein sequence ID" value="KAJ4457357.1"/>
    <property type="molecule type" value="Genomic_DNA"/>
</dbReference>
<dbReference type="Proteomes" id="UP001141327">
    <property type="component" value="Unassembled WGS sequence"/>
</dbReference>
<evidence type="ECO:0000256" key="6">
    <source>
        <dbReference type="ARBA" id="ARBA00023049"/>
    </source>
</evidence>
<evidence type="ECO:0000313" key="9">
    <source>
        <dbReference type="Proteomes" id="UP001141327"/>
    </source>
</evidence>
<dbReference type="GO" id="GO:0000502">
    <property type="term" value="C:proteasome complex"/>
    <property type="evidence" value="ECO:0007669"/>
    <property type="project" value="UniProtKB-KW"/>
</dbReference>
<dbReference type="InterPro" id="IPR000555">
    <property type="entry name" value="JAMM/MPN+_dom"/>
</dbReference>
<evidence type="ECO:0000256" key="3">
    <source>
        <dbReference type="ARBA" id="ARBA00022801"/>
    </source>
</evidence>
<dbReference type="SMART" id="SM00232">
    <property type="entry name" value="JAB_MPN"/>
    <property type="match status" value="1"/>
</dbReference>
<dbReference type="Gene3D" id="3.40.140.10">
    <property type="entry name" value="Cytidine Deaminase, domain 2"/>
    <property type="match status" value="1"/>
</dbReference>